<protein>
    <submittedName>
        <fullName evidence="2">Mitochondrial protein</fullName>
    </submittedName>
</protein>
<keyword evidence="3" id="KW-1185">Reference proteome</keyword>
<dbReference type="PANTHER" id="PTHR46890">
    <property type="entry name" value="NON-LTR RETROLELEMENT REVERSE TRANSCRIPTASE-LIKE PROTEIN-RELATED"/>
    <property type="match status" value="1"/>
</dbReference>
<dbReference type="EMBL" id="JBANAX010000228">
    <property type="protein sequence ID" value="KAL1218052.1"/>
    <property type="molecule type" value="Genomic_DNA"/>
</dbReference>
<name>A0ABD1BLM0_CARAN</name>
<evidence type="ECO:0000313" key="2">
    <source>
        <dbReference type="EMBL" id="KAL1218052.1"/>
    </source>
</evidence>
<dbReference type="AlphaFoldDB" id="A0ABD1BLM0"/>
<proteinExistence type="predicted"/>
<dbReference type="Pfam" id="PF00078">
    <property type="entry name" value="RVT_1"/>
    <property type="match status" value="1"/>
</dbReference>
<comment type="caution">
    <text evidence="2">The sequence shown here is derived from an EMBL/GenBank/DDBJ whole genome shotgun (WGS) entry which is preliminary data.</text>
</comment>
<dbReference type="PANTHER" id="PTHR46890:SF48">
    <property type="entry name" value="RNA-DIRECTED DNA POLYMERASE"/>
    <property type="match status" value="1"/>
</dbReference>
<dbReference type="InterPro" id="IPR000477">
    <property type="entry name" value="RT_dom"/>
</dbReference>
<gene>
    <name evidence="2" type="ORF">V5N11_017207</name>
</gene>
<dbReference type="SUPFAM" id="SSF56672">
    <property type="entry name" value="DNA/RNA polymerases"/>
    <property type="match status" value="1"/>
</dbReference>
<dbReference type="InterPro" id="IPR043502">
    <property type="entry name" value="DNA/RNA_pol_sf"/>
</dbReference>
<accession>A0ABD1BLM0</accession>
<feature type="domain" description="Reverse transcriptase" evidence="1">
    <location>
        <begin position="8"/>
        <end position="108"/>
    </location>
</feature>
<dbReference type="Proteomes" id="UP001558713">
    <property type="component" value="Unassembled WGS sequence"/>
</dbReference>
<evidence type="ECO:0000313" key="3">
    <source>
        <dbReference type="Proteomes" id="UP001558713"/>
    </source>
</evidence>
<sequence length="110" mass="12152">MVCISSVSYLVLLNGQSHGFIKPERGLRQGDPLSPFIFILCAEALVHIMNKAKTEGRISGIKLTRDSPSIQQLLFADDSLFMCRASFKEGAELLRCLKLYGDASGQEVNF</sequence>
<dbReference type="InterPro" id="IPR052343">
    <property type="entry name" value="Retrotransposon-Effector_Assoc"/>
</dbReference>
<organism evidence="2 3">
    <name type="scientific">Cardamine amara subsp. amara</name>
    <dbReference type="NCBI Taxonomy" id="228776"/>
    <lineage>
        <taxon>Eukaryota</taxon>
        <taxon>Viridiplantae</taxon>
        <taxon>Streptophyta</taxon>
        <taxon>Embryophyta</taxon>
        <taxon>Tracheophyta</taxon>
        <taxon>Spermatophyta</taxon>
        <taxon>Magnoliopsida</taxon>
        <taxon>eudicotyledons</taxon>
        <taxon>Gunneridae</taxon>
        <taxon>Pentapetalae</taxon>
        <taxon>rosids</taxon>
        <taxon>malvids</taxon>
        <taxon>Brassicales</taxon>
        <taxon>Brassicaceae</taxon>
        <taxon>Cardamineae</taxon>
        <taxon>Cardamine</taxon>
    </lineage>
</organism>
<evidence type="ECO:0000259" key="1">
    <source>
        <dbReference type="Pfam" id="PF00078"/>
    </source>
</evidence>
<reference evidence="2 3" key="1">
    <citation type="submission" date="2024-04" db="EMBL/GenBank/DDBJ databases">
        <title>Genome assembly C_amara_ONT_v2.</title>
        <authorList>
            <person name="Yant L."/>
            <person name="Moore C."/>
            <person name="Slenker M."/>
        </authorList>
    </citation>
    <scope>NUCLEOTIDE SEQUENCE [LARGE SCALE GENOMIC DNA]</scope>
    <source>
        <tissue evidence="2">Leaf</tissue>
    </source>
</reference>